<feature type="transmembrane region" description="Helical" evidence="8">
    <location>
        <begin position="12"/>
        <end position="39"/>
    </location>
</feature>
<feature type="transmembrane region" description="Helical" evidence="8">
    <location>
        <begin position="130"/>
        <end position="152"/>
    </location>
</feature>
<evidence type="ECO:0000256" key="5">
    <source>
        <dbReference type="ARBA" id="ARBA00022692"/>
    </source>
</evidence>
<feature type="transmembrane region" description="Helical" evidence="8">
    <location>
        <begin position="45"/>
        <end position="64"/>
    </location>
</feature>
<feature type="transmembrane region" description="Helical" evidence="8">
    <location>
        <begin position="76"/>
        <end position="95"/>
    </location>
</feature>
<feature type="transmembrane region" description="Helical" evidence="8">
    <location>
        <begin position="192"/>
        <end position="208"/>
    </location>
</feature>
<evidence type="ECO:0000256" key="6">
    <source>
        <dbReference type="ARBA" id="ARBA00022989"/>
    </source>
</evidence>
<dbReference type="Pfam" id="PF01925">
    <property type="entry name" value="TauE"/>
    <property type="match status" value="1"/>
</dbReference>
<sequence>MDFPIDSVEWLLACLVVVVGATVQGSIGFGVALLGAPLLFLVNPLLVPAPVIIIGMILPALILLRDWRAVAVADVAWTLPGKALGAAVAGMILGIVSDQLLGLLFGVLVLLGVALSLGRPWPSPGPILRFSAGGAAGFMATTTAIGGPPLALAFQQFSGPRLRGTLSACFLPGGIFSLLALAWAGRFGVEEIILGISLLPAALMGFWLSDRAAQWLDGGWLRPALLAVSALAAVMAIVRALHADGGP</sequence>
<organism evidence="9 10">
    <name type="scientific">Natronospira elongata</name>
    <dbReference type="NCBI Taxonomy" id="3110268"/>
    <lineage>
        <taxon>Bacteria</taxon>
        <taxon>Pseudomonadati</taxon>
        <taxon>Pseudomonadota</taxon>
        <taxon>Gammaproteobacteria</taxon>
        <taxon>Natronospirales</taxon>
        <taxon>Natronospiraceae</taxon>
        <taxon>Natronospira</taxon>
    </lineage>
</organism>
<dbReference type="PANTHER" id="PTHR30269:SF37">
    <property type="entry name" value="MEMBRANE TRANSPORTER PROTEIN"/>
    <property type="match status" value="1"/>
</dbReference>
<protein>
    <recommendedName>
        <fullName evidence="8">Probable membrane transporter protein</fullName>
    </recommendedName>
</protein>
<keyword evidence="6 8" id="KW-1133">Transmembrane helix</keyword>
<reference evidence="9 10" key="1">
    <citation type="submission" date="2023-12" db="EMBL/GenBank/DDBJ databases">
        <title>Whole-genome sequencing of halo(alkali)philic microorganisms from hypersaline lakes.</title>
        <authorList>
            <person name="Sorokin D.Y."/>
            <person name="Merkel A.Y."/>
            <person name="Messina E."/>
            <person name="Yakimov M."/>
        </authorList>
    </citation>
    <scope>NUCLEOTIDE SEQUENCE [LARGE SCALE GENOMIC DNA]</scope>
    <source>
        <strain evidence="9 10">AB-CW1</strain>
    </source>
</reference>
<comment type="similarity">
    <text evidence="2 8">Belongs to the 4-toluene sulfonate uptake permease (TSUP) (TC 2.A.102) family.</text>
</comment>
<keyword evidence="4 8" id="KW-1003">Cell membrane</keyword>
<dbReference type="EMBL" id="JAYGII010000006">
    <property type="protein sequence ID" value="MEA5445139.1"/>
    <property type="molecule type" value="Genomic_DNA"/>
</dbReference>
<evidence type="ECO:0000256" key="2">
    <source>
        <dbReference type="ARBA" id="ARBA00009142"/>
    </source>
</evidence>
<keyword evidence="5 8" id="KW-0812">Transmembrane</keyword>
<dbReference type="InterPro" id="IPR002781">
    <property type="entry name" value="TM_pro_TauE-like"/>
</dbReference>
<evidence type="ECO:0000256" key="7">
    <source>
        <dbReference type="ARBA" id="ARBA00023136"/>
    </source>
</evidence>
<keyword evidence="3" id="KW-0813">Transport</keyword>
<evidence type="ECO:0000256" key="3">
    <source>
        <dbReference type="ARBA" id="ARBA00022448"/>
    </source>
</evidence>
<accession>A0AAP6MJP6</accession>
<feature type="transmembrane region" description="Helical" evidence="8">
    <location>
        <begin position="164"/>
        <end position="185"/>
    </location>
</feature>
<dbReference type="Proteomes" id="UP001302316">
    <property type="component" value="Unassembled WGS sequence"/>
</dbReference>
<keyword evidence="7 8" id="KW-0472">Membrane</keyword>
<keyword evidence="10" id="KW-1185">Reference proteome</keyword>
<evidence type="ECO:0000256" key="8">
    <source>
        <dbReference type="RuleBase" id="RU363041"/>
    </source>
</evidence>
<dbReference type="PANTHER" id="PTHR30269">
    <property type="entry name" value="TRANSMEMBRANE PROTEIN YFCA"/>
    <property type="match status" value="1"/>
</dbReference>
<gene>
    <name evidence="9" type="ORF">VCB98_04800</name>
</gene>
<comment type="subcellular location">
    <subcellularLocation>
        <location evidence="1 8">Cell membrane</location>
        <topology evidence="1 8">Multi-pass membrane protein</topology>
    </subcellularLocation>
</comment>
<dbReference type="AlphaFoldDB" id="A0AAP6MJP6"/>
<evidence type="ECO:0000256" key="4">
    <source>
        <dbReference type="ARBA" id="ARBA00022475"/>
    </source>
</evidence>
<name>A0AAP6MJP6_9GAMM</name>
<feature type="transmembrane region" description="Helical" evidence="8">
    <location>
        <begin position="220"/>
        <end position="241"/>
    </location>
</feature>
<dbReference type="RefSeq" id="WP_346050769.1">
    <property type="nucleotide sequence ID" value="NZ_JAYGII010000006.1"/>
</dbReference>
<feature type="transmembrane region" description="Helical" evidence="8">
    <location>
        <begin position="101"/>
        <end position="118"/>
    </location>
</feature>
<evidence type="ECO:0000313" key="9">
    <source>
        <dbReference type="EMBL" id="MEA5445139.1"/>
    </source>
</evidence>
<proteinExistence type="inferred from homology"/>
<dbReference type="GO" id="GO:0005886">
    <property type="term" value="C:plasma membrane"/>
    <property type="evidence" value="ECO:0007669"/>
    <property type="project" value="UniProtKB-SubCell"/>
</dbReference>
<dbReference type="InterPro" id="IPR052017">
    <property type="entry name" value="TSUP"/>
</dbReference>
<evidence type="ECO:0000313" key="10">
    <source>
        <dbReference type="Proteomes" id="UP001302316"/>
    </source>
</evidence>
<comment type="caution">
    <text evidence="9">The sequence shown here is derived from an EMBL/GenBank/DDBJ whole genome shotgun (WGS) entry which is preliminary data.</text>
</comment>
<evidence type="ECO:0000256" key="1">
    <source>
        <dbReference type="ARBA" id="ARBA00004651"/>
    </source>
</evidence>